<feature type="transmembrane region" description="Helical" evidence="1">
    <location>
        <begin position="209"/>
        <end position="236"/>
    </location>
</feature>
<dbReference type="Proteomes" id="UP001272242">
    <property type="component" value="Unassembled WGS sequence"/>
</dbReference>
<keyword evidence="3" id="KW-1185">Reference proteome</keyword>
<name>A0ABU5EXN8_9BACT</name>
<comment type="caution">
    <text evidence="2">The sequence shown here is derived from an EMBL/GenBank/DDBJ whole genome shotgun (WGS) entry which is preliminary data.</text>
</comment>
<dbReference type="EMBL" id="JAXBLV010000029">
    <property type="protein sequence ID" value="MDY3558404.1"/>
    <property type="molecule type" value="Genomic_DNA"/>
</dbReference>
<keyword evidence="1" id="KW-0472">Membrane</keyword>
<evidence type="ECO:0000256" key="1">
    <source>
        <dbReference type="SAM" id="Phobius"/>
    </source>
</evidence>
<accession>A0ABU5EXN8</accession>
<proteinExistence type="predicted"/>
<reference evidence="3" key="1">
    <citation type="journal article" date="2023" name="Mar. Drugs">
        <title>Gemmata algarum, a Novel Planctomycete Isolated from an Algal Mat, Displays Antimicrobial Activity.</title>
        <authorList>
            <person name="Kumar G."/>
            <person name="Kallscheuer N."/>
            <person name="Kashif M."/>
            <person name="Ahamad S."/>
            <person name="Jagadeeshwari U."/>
            <person name="Pannikurungottu S."/>
            <person name="Haufschild T."/>
            <person name="Kabuu M."/>
            <person name="Sasikala C."/>
            <person name="Jogler C."/>
            <person name="Ramana C."/>
        </authorList>
    </citation>
    <scope>NUCLEOTIDE SEQUENCE [LARGE SCALE GENOMIC DNA]</scope>
    <source>
        <strain evidence="3">JC673</strain>
    </source>
</reference>
<sequence length="415" mass="42384">MENGSEYRALIAAMELLRNAIQTSAAAAVGNAANVQRVPRGDGTGGRGARTPGEEALRAFLNDPDRRDAKARKTLAGAQEKDDRDRAAQGLGKKLGGLVGGDVGDKLGDKAGDAIAAKMADPGSKSGGAGSKMGGAVGNAIGTAMGGPVGGMVGGMLGSAAGGALDPIIDVLGKLVTALSPVLGPLQMLGQALQSNISGFQMIDQATKVLATTIGPIFLPIMTLFSAYILAVSEVVAERLLPMMDEWFGLVMEQGVPALTILISVITFAADAVMVFVQAYMQAVAWIQRQLNRLNPFAAAPDAMGDSGGKVKRGINDTIESLKRSMGPKAQISGLGSVAQQVQMAALSQDPLQARQFQVQVNMLAKLEQIAQNTTAGGAAPGRAYDPSASAASAVARRAAKMGAFGLGGLLADML</sequence>
<evidence type="ECO:0008006" key="4">
    <source>
        <dbReference type="Google" id="ProtNLM"/>
    </source>
</evidence>
<evidence type="ECO:0000313" key="2">
    <source>
        <dbReference type="EMBL" id="MDY3558404.1"/>
    </source>
</evidence>
<keyword evidence="1" id="KW-1133">Transmembrane helix</keyword>
<gene>
    <name evidence="2" type="ORF">R5W23_005497</name>
</gene>
<dbReference type="RefSeq" id="WP_320685334.1">
    <property type="nucleotide sequence ID" value="NZ_JAXBLV010000029.1"/>
</dbReference>
<protein>
    <recommendedName>
        <fullName evidence="4">Phage tail tape measure protein</fullName>
    </recommendedName>
</protein>
<feature type="transmembrane region" description="Helical" evidence="1">
    <location>
        <begin position="256"/>
        <end position="281"/>
    </location>
</feature>
<organism evidence="2 3">
    <name type="scientific">Gemmata algarum</name>
    <dbReference type="NCBI Taxonomy" id="2975278"/>
    <lineage>
        <taxon>Bacteria</taxon>
        <taxon>Pseudomonadati</taxon>
        <taxon>Planctomycetota</taxon>
        <taxon>Planctomycetia</taxon>
        <taxon>Gemmatales</taxon>
        <taxon>Gemmataceae</taxon>
        <taxon>Gemmata</taxon>
    </lineage>
</organism>
<keyword evidence="1" id="KW-0812">Transmembrane</keyword>
<evidence type="ECO:0000313" key="3">
    <source>
        <dbReference type="Proteomes" id="UP001272242"/>
    </source>
</evidence>